<evidence type="ECO:0000313" key="9">
    <source>
        <dbReference type="Proteomes" id="UP000078084"/>
    </source>
</evidence>
<dbReference type="Pfam" id="PF02826">
    <property type="entry name" value="2-Hacid_dh_C"/>
    <property type="match status" value="1"/>
</dbReference>
<name>A0A171KTL3_9BURK</name>
<dbReference type="AlphaFoldDB" id="A0A171KTL3"/>
<dbReference type="RefSeq" id="WP_068370028.1">
    <property type="nucleotide sequence ID" value="NZ_CBCSEB010000001.1"/>
</dbReference>
<dbReference type="Gene3D" id="3.40.50.720">
    <property type="entry name" value="NAD(P)-binding Rossmann-like Domain"/>
    <property type="match status" value="2"/>
</dbReference>
<gene>
    <name evidence="7" type="ORF">AAV32_06995</name>
    <name evidence="8" type="ORF">EV679_2760</name>
</gene>
<evidence type="ECO:0000259" key="5">
    <source>
        <dbReference type="Pfam" id="PF00389"/>
    </source>
</evidence>
<keyword evidence="2 4" id="KW-0560">Oxidoreductase</keyword>
<dbReference type="SUPFAM" id="SSF52283">
    <property type="entry name" value="Formate/glycerate dehydrogenase catalytic domain-like"/>
    <property type="match status" value="1"/>
</dbReference>
<dbReference type="InterPro" id="IPR006139">
    <property type="entry name" value="D-isomer_2_OHA_DH_cat_dom"/>
</dbReference>
<evidence type="ECO:0000313" key="10">
    <source>
        <dbReference type="Proteomes" id="UP000292039"/>
    </source>
</evidence>
<evidence type="ECO:0000313" key="8">
    <source>
        <dbReference type="EMBL" id="RZS67534.1"/>
    </source>
</evidence>
<dbReference type="CDD" id="cd12156">
    <property type="entry name" value="HPPR"/>
    <property type="match status" value="1"/>
</dbReference>
<dbReference type="PATRIC" id="fig|206506.3.peg.1496"/>
<evidence type="ECO:0000313" key="7">
    <source>
        <dbReference type="EMBL" id="KKO72230.1"/>
    </source>
</evidence>
<dbReference type="InterPro" id="IPR029752">
    <property type="entry name" value="D-isomer_DH_CS1"/>
</dbReference>
<dbReference type="InterPro" id="IPR050223">
    <property type="entry name" value="D-isomer_2-hydroxyacid_DH"/>
</dbReference>
<evidence type="ECO:0000256" key="1">
    <source>
        <dbReference type="ARBA" id="ARBA00022857"/>
    </source>
</evidence>
<comment type="similarity">
    <text evidence="4">Belongs to the D-isomer specific 2-hydroxyacid dehydrogenase family.</text>
</comment>
<proteinExistence type="inferred from homology"/>
<dbReference type="InterPro" id="IPR006140">
    <property type="entry name" value="D-isomer_DH_NAD-bd"/>
</dbReference>
<evidence type="ECO:0000256" key="4">
    <source>
        <dbReference type="RuleBase" id="RU003719"/>
    </source>
</evidence>
<keyword evidence="3" id="KW-0520">NAD</keyword>
<dbReference type="Proteomes" id="UP000292039">
    <property type="component" value="Unassembled WGS sequence"/>
</dbReference>
<dbReference type="EMBL" id="LBNE01000003">
    <property type="protein sequence ID" value="KKO72230.1"/>
    <property type="molecule type" value="Genomic_DNA"/>
</dbReference>
<evidence type="ECO:0000256" key="2">
    <source>
        <dbReference type="ARBA" id="ARBA00023002"/>
    </source>
</evidence>
<dbReference type="Pfam" id="PF00389">
    <property type="entry name" value="2-Hacid_dh"/>
    <property type="match status" value="1"/>
</dbReference>
<dbReference type="PANTHER" id="PTHR10996">
    <property type="entry name" value="2-HYDROXYACID DEHYDROGENASE-RELATED"/>
    <property type="match status" value="1"/>
</dbReference>
<dbReference type="GO" id="GO:0051287">
    <property type="term" value="F:NAD binding"/>
    <property type="evidence" value="ECO:0007669"/>
    <property type="project" value="InterPro"/>
</dbReference>
<accession>A0A171KTL3</accession>
<keyword evidence="1" id="KW-0521">NADP</keyword>
<dbReference type="PANTHER" id="PTHR10996:SF178">
    <property type="entry name" value="2-HYDROXYACID DEHYDROGENASE YGL185C-RELATED"/>
    <property type="match status" value="1"/>
</dbReference>
<dbReference type="SUPFAM" id="SSF51735">
    <property type="entry name" value="NAD(P)-binding Rossmann-fold domains"/>
    <property type="match status" value="1"/>
</dbReference>
<dbReference type="GO" id="GO:0030267">
    <property type="term" value="F:glyoxylate reductase (NADPH) activity"/>
    <property type="evidence" value="ECO:0007669"/>
    <property type="project" value="TreeGrafter"/>
</dbReference>
<comment type="caution">
    <text evidence="7">The sequence shown here is derived from an EMBL/GenBank/DDBJ whole genome shotgun (WGS) entry which is preliminary data.</text>
</comment>
<organism evidence="7 9">
    <name type="scientific">Kerstersia gyiorum</name>
    <dbReference type="NCBI Taxonomy" id="206506"/>
    <lineage>
        <taxon>Bacteria</taxon>
        <taxon>Pseudomonadati</taxon>
        <taxon>Pseudomonadota</taxon>
        <taxon>Betaproteobacteria</taxon>
        <taxon>Burkholderiales</taxon>
        <taxon>Alcaligenaceae</taxon>
        <taxon>Kerstersia</taxon>
    </lineage>
</organism>
<dbReference type="STRING" id="206506.AAV32_06995"/>
<dbReference type="Proteomes" id="UP000078084">
    <property type="component" value="Unassembled WGS sequence"/>
</dbReference>
<dbReference type="GO" id="GO:0016618">
    <property type="term" value="F:hydroxypyruvate reductase [NAD(P)H] activity"/>
    <property type="evidence" value="ECO:0007669"/>
    <property type="project" value="TreeGrafter"/>
</dbReference>
<evidence type="ECO:0000259" key="6">
    <source>
        <dbReference type="Pfam" id="PF02826"/>
    </source>
</evidence>
<reference evidence="7 9" key="1">
    <citation type="submission" date="2015-04" db="EMBL/GenBank/DDBJ databases">
        <title>Genome sequence of Kerstersia gyiorum CG1.</title>
        <authorList>
            <person name="Greninger A.L."/>
            <person name="Kozyreva V."/>
            <person name="Chaturvedi V."/>
        </authorList>
    </citation>
    <scope>NUCLEOTIDE SEQUENCE [LARGE SCALE GENOMIC DNA]</scope>
    <source>
        <strain evidence="7 9">CG1</strain>
    </source>
</reference>
<keyword evidence="9" id="KW-1185">Reference proteome</keyword>
<reference evidence="8 10" key="2">
    <citation type="submission" date="2019-02" db="EMBL/GenBank/DDBJ databases">
        <title>Genomic Encyclopedia of Type Strains, Phase IV (KMG-IV): sequencing the most valuable type-strain genomes for metagenomic binning, comparative biology and taxonomic classification.</title>
        <authorList>
            <person name="Goeker M."/>
        </authorList>
    </citation>
    <scope>NUCLEOTIDE SEQUENCE [LARGE SCALE GENOMIC DNA]</scope>
    <source>
        <strain evidence="8 10">DSM 16618</strain>
    </source>
</reference>
<dbReference type="FunFam" id="3.40.50.720:FF:000213">
    <property type="entry name" value="Putative 2-hydroxyacid dehydrogenase"/>
    <property type="match status" value="1"/>
</dbReference>
<dbReference type="GO" id="GO:0005829">
    <property type="term" value="C:cytosol"/>
    <property type="evidence" value="ECO:0007669"/>
    <property type="project" value="TreeGrafter"/>
</dbReference>
<feature type="domain" description="D-isomer specific 2-hydroxyacid dehydrogenase NAD-binding" evidence="6">
    <location>
        <begin position="113"/>
        <end position="286"/>
    </location>
</feature>
<feature type="domain" description="D-isomer specific 2-hydroxyacid dehydrogenase catalytic" evidence="5">
    <location>
        <begin position="17"/>
        <end position="317"/>
    </location>
</feature>
<dbReference type="InterPro" id="IPR036291">
    <property type="entry name" value="NAD(P)-bd_dom_sf"/>
</dbReference>
<dbReference type="GeneID" id="99726693"/>
<sequence>MTEKKRILQLGPLAGSPGAQERLEALYDVVPLWQAEDRAALLKQESPNIRALVTTAVRGCDAATMDALPNLQAICSWGVGFDAIDVKAAHQRGIQVSNTPDVLTDCVADLAWALLLACARRVAEGDRFVRAGQWGSVHGSFPLGRRVTGRKLGILGLGRIGNAIARRGSGFDMEIRYHNRHQRNDVPYAYAETLEELAAWSDFLVIAAVGGAETRNLVDQTILRALGPHGTLINIARGSVVDENALVQALEDGSLGAAGLDVFANEPQVPEALKQSDKVVLLPHIGSATVETRADMVELLFRNLHSFLETGKVITPV</sequence>
<dbReference type="PROSITE" id="PS00065">
    <property type="entry name" value="D_2_HYDROXYACID_DH_1"/>
    <property type="match status" value="1"/>
</dbReference>
<dbReference type="EMBL" id="SGWZ01000004">
    <property type="protein sequence ID" value="RZS67534.1"/>
    <property type="molecule type" value="Genomic_DNA"/>
</dbReference>
<evidence type="ECO:0000256" key="3">
    <source>
        <dbReference type="ARBA" id="ARBA00023027"/>
    </source>
</evidence>
<protein>
    <submittedName>
        <fullName evidence="7 8">Hydroxyacid dehydrogenase</fullName>
    </submittedName>
</protein>